<dbReference type="AlphaFoldDB" id="A0A2K8U8D5"/>
<evidence type="ECO:0000313" key="15">
    <source>
        <dbReference type="Proteomes" id="UP000232638"/>
    </source>
</evidence>
<evidence type="ECO:0000256" key="9">
    <source>
        <dbReference type="ARBA" id="ARBA00023102"/>
    </source>
</evidence>
<evidence type="ECO:0000256" key="4">
    <source>
        <dbReference type="ARBA" id="ARBA00012748"/>
    </source>
</evidence>
<keyword evidence="6" id="KW-0028">Amino-acid biosynthesis</keyword>
<comment type="pathway">
    <text evidence="2">Amino-acid biosynthesis; L-histidine biosynthesis; L-histidine from 5-phospho-alpha-D-ribose 1-diphosphate: step 7/9.</text>
</comment>
<evidence type="ECO:0000256" key="10">
    <source>
        <dbReference type="ARBA" id="ARBA00047481"/>
    </source>
</evidence>
<keyword evidence="5" id="KW-0032">Aminotransferase</keyword>
<evidence type="ECO:0000313" key="14">
    <source>
        <dbReference type="EMBL" id="AUB81669.1"/>
    </source>
</evidence>
<dbReference type="PROSITE" id="PS00599">
    <property type="entry name" value="AA_TRANSFER_CLASS_2"/>
    <property type="match status" value="1"/>
</dbReference>
<feature type="domain" description="Aminotransferase class I/classII large" evidence="13">
    <location>
        <begin position="90"/>
        <end position="381"/>
    </location>
</feature>
<evidence type="ECO:0000256" key="8">
    <source>
        <dbReference type="ARBA" id="ARBA00022898"/>
    </source>
</evidence>
<sequence length="401" mass="43699">MVGRVHRSRQGDCRGLPSQSVSPRSTPWGEGHPVMTPAEPRTELSTTMIPTVNPFVDQAREFPTLSCGIDRADFLRLDLSESMMAAPPLVRDAILRVIDSQRFSAYPDDSPLYPLLADYVGVSPSQLLVTNGSDHAIQLILRAFLSPGDQLQVIDPSFPIYAHVARTLGAEVRCVPLESDFSFSAERFIEAMDQGPRLCVLVNPNNPTGTLIPLESIRAVAAARPGPLIVDEAYYEYAGITAVSLLAAHPNIIVTRTFSKAFGLAGLRLGYVVAHPEIVRQLRKLRLPFDVNAFAVSAATGHFSDLSIMRRYVRAIVSEAKPQLLRFFDGSGVKVFPSAANFVLVDLSQRDHVVQRLRANGVLVAPQAHARLASAVRIAIPIPEQLSRFQTAFTSALDASA</sequence>
<keyword evidence="7" id="KW-0808">Transferase</keyword>
<dbReference type="Gene3D" id="3.90.1150.10">
    <property type="entry name" value="Aspartate Aminotransferase, domain 1"/>
    <property type="match status" value="1"/>
</dbReference>
<evidence type="ECO:0000259" key="13">
    <source>
        <dbReference type="Pfam" id="PF00155"/>
    </source>
</evidence>
<dbReference type="GO" id="GO:0000105">
    <property type="term" value="P:L-histidine biosynthetic process"/>
    <property type="evidence" value="ECO:0007669"/>
    <property type="project" value="UniProtKB-KW"/>
</dbReference>
<proteinExistence type="inferred from homology"/>
<gene>
    <name evidence="14" type="ORF">THSYN_12325</name>
</gene>
<dbReference type="InterPro" id="IPR001917">
    <property type="entry name" value="Aminotrans_II_pyridoxalP_BS"/>
</dbReference>
<evidence type="ECO:0000256" key="3">
    <source>
        <dbReference type="ARBA" id="ARBA00007970"/>
    </source>
</evidence>
<dbReference type="GO" id="GO:0004400">
    <property type="term" value="F:histidinol-phosphate transaminase activity"/>
    <property type="evidence" value="ECO:0007669"/>
    <property type="project" value="UniProtKB-EC"/>
</dbReference>
<evidence type="ECO:0000256" key="12">
    <source>
        <dbReference type="SAM" id="MobiDB-lite"/>
    </source>
</evidence>
<dbReference type="PANTHER" id="PTHR43643:SF6">
    <property type="entry name" value="HISTIDINOL-PHOSPHATE AMINOTRANSFERASE"/>
    <property type="match status" value="1"/>
</dbReference>
<dbReference type="Proteomes" id="UP000232638">
    <property type="component" value="Chromosome"/>
</dbReference>
<feature type="region of interest" description="Disordered" evidence="12">
    <location>
        <begin position="1"/>
        <end position="41"/>
    </location>
</feature>
<keyword evidence="15" id="KW-1185">Reference proteome</keyword>
<keyword evidence="8 11" id="KW-0663">Pyridoxal phosphate</keyword>
<dbReference type="InterPro" id="IPR004839">
    <property type="entry name" value="Aminotransferase_I/II_large"/>
</dbReference>
<dbReference type="InterPro" id="IPR050106">
    <property type="entry name" value="HistidinolP_aminotransfase"/>
</dbReference>
<dbReference type="SUPFAM" id="SSF53383">
    <property type="entry name" value="PLP-dependent transferases"/>
    <property type="match status" value="1"/>
</dbReference>
<dbReference type="Gene3D" id="3.40.640.10">
    <property type="entry name" value="Type I PLP-dependent aspartate aminotransferase-like (Major domain)"/>
    <property type="match status" value="1"/>
</dbReference>
<dbReference type="InterPro" id="IPR015424">
    <property type="entry name" value="PyrdxlP-dep_Trfase"/>
</dbReference>
<organism evidence="14 15">
    <name type="scientific">Candidatus Thiodictyon syntrophicum</name>
    <dbReference type="NCBI Taxonomy" id="1166950"/>
    <lineage>
        <taxon>Bacteria</taxon>
        <taxon>Pseudomonadati</taxon>
        <taxon>Pseudomonadota</taxon>
        <taxon>Gammaproteobacteria</taxon>
        <taxon>Chromatiales</taxon>
        <taxon>Chromatiaceae</taxon>
        <taxon>Thiodictyon</taxon>
    </lineage>
</organism>
<comment type="catalytic activity">
    <reaction evidence="10">
        <text>L-histidinol phosphate + 2-oxoglutarate = 3-(imidazol-4-yl)-2-oxopropyl phosphate + L-glutamate</text>
        <dbReference type="Rhea" id="RHEA:23744"/>
        <dbReference type="ChEBI" id="CHEBI:16810"/>
        <dbReference type="ChEBI" id="CHEBI:29985"/>
        <dbReference type="ChEBI" id="CHEBI:57766"/>
        <dbReference type="ChEBI" id="CHEBI:57980"/>
        <dbReference type="EC" id="2.6.1.9"/>
    </reaction>
</comment>
<dbReference type="PANTHER" id="PTHR43643">
    <property type="entry name" value="HISTIDINOL-PHOSPHATE AMINOTRANSFERASE 2"/>
    <property type="match status" value="1"/>
</dbReference>
<dbReference type="KEGG" id="tsy:THSYN_12325"/>
<dbReference type="Pfam" id="PF00155">
    <property type="entry name" value="Aminotran_1_2"/>
    <property type="match status" value="1"/>
</dbReference>
<dbReference type="InterPro" id="IPR015421">
    <property type="entry name" value="PyrdxlP-dep_Trfase_major"/>
</dbReference>
<evidence type="ECO:0000256" key="6">
    <source>
        <dbReference type="ARBA" id="ARBA00022605"/>
    </source>
</evidence>
<dbReference type="EMBL" id="CP020370">
    <property type="protein sequence ID" value="AUB81669.1"/>
    <property type="molecule type" value="Genomic_DNA"/>
</dbReference>
<comment type="cofactor">
    <cofactor evidence="1 11">
        <name>pyridoxal 5'-phosphate</name>
        <dbReference type="ChEBI" id="CHEBI:597326"/>
    </cofactor>
</comment>
<dbReference type="CDD" id="cd00609">
    <property type="entry name" value="AAT_like"/>
    <property type="match status" value="1"/>
</dbReference>
<comment type="similarity">
    <text evidence="3">Belongs to the class-II pyridoxal-phosphate-dependent aminotransferase family. Histidinol-phosphate aminotransferase subfamily.</text>
</comment>
<evidence type="ECO:0000256" key="11">
    <source>
        <dbReference type="RuleBase" id="RU003693"/>
    </source>
</evidence>
<reference evidence="14 15" key="1">
    <citation type="submission" date="2017-03" db="EMBL/GenBank/DDBJ databases">
        <title>Complete genome sequence of Candidatus 'Thiodictyon syntrophicum' sp. nov. strain Cad16T, a photolithoautotroph purple sulfur bacterium isolated from an alpine meromictic lake.</title>
        <authorList>
            <person name="Luedin S.M."/>
            <person name="Pothier J.F."/>
            <person name="Danza F."/>
            <person name="Storelli N."/>
            <person name="Wittwer M."/>
            <person name="Tonolla M."/>
        </authorList>
    </citation>
    <scope>NUCLEOTIDE SEQUENCE [LARGE SCALE GENOMIC DNA]</scope>
    <source>
        <strain evidence="14 15">Cad16T</strain>
    </source>
</reference>
<dbReference type="InterPro" id="IPR015422">
    <property type="entry name" value="PyrdxlP-dep_Trfase_small"/>
</dbReference>
<accession>A0A2K8U8D5</accession>
<dbReference type="GO" id="GO:0030170">
    <property type="term" value="F:pyridoxal phosphate binding"/>
    <property type="evidence" value="ECO:0007669"/>
    <property type="project" value="InterPro"/>
</dbReference>
<evidence type="ECO:0000256" key="1">
    <source>
        <dbReference type="ARBA" id="ARBA00001933"/>
    </source>
</evidence>
<evidence type="ECO:0000256" key="7">
    <source>
        <dbReference type="ARBA" id="ARBA00022679"/>
    </source>
</evidence>
<dbReference type="EC" id="2.6.1.9" evidence="4"/>
<name>A0A2K8U8D5_9GAMM</name>
<evidence type="ECO:0000256" key="2">
    <source>
        <dbReference type="ARBA" id="ARBA00005011"/>
    </source>
</evidence>
<protein>
    <recommendedName>
        <fullName evidence="4">histidinol-phosphate transaminase</fullName>
        <ecNumber evidence="4">2.6.1.9</ecNumber>
    </recommendedName>
</protein>
<keyword evidence="9" id="KW-0368">Histidine biosynthesis</keyword>
<evidence type="ECO:0000256" key="5">
    <source>
        <dbReference type="ARBA" id="ARBA00022576"/>
    </source>
</evidence>